<dbReference type="RefSeq" id="WP_100689770.1">
    <property type="nucleotide sequence ID" value="NZ_JBHTBD010000009.1"/>
</dbReference>
<dbReference type="Pfam" id="PF11198">
    <property type="entry name" value="DUF2857"/>
    <property type="match status" value="1"/>
</dbReference>
<dbReference type="InterPro" id="IPR021364">
    <property type="entry name" value="DUF2857"/>
</dbReference>
<evidence type="ECO:0000313" key="1">
    <source>
        <dbReference type="EMBL" id="MFC7296278.1"/>
    </source>
</evidence>
<keyword evidence="2" id="KW-1185">Reference proteome</keyword>
<sequence>MSACENFRYESAQFISALLVKTLGNARVGFFDSVEDIGLSIDSLRILESLKPDQITRVAANYCATGKSLEDWFPINAARISKLLEVEASESEQHAMIDEMLMRGACLNLMKEFFGLRTTHVSTRKRILGIPTVRGRLVVPTHEEQCRIYEEWLNLIEVTDIRHRLLEVARRTNLPLSMIYREIKEIEQVMNQSKNNASIPVQTRNLQVAF</sequence>
<reference evidence="2" key="1">
    <citation type="journal article" date="2019" name="Int. J. Syst. Evol. Microbiol.">
        <title>The Global Catalogue of Microorganisms (GCM) 10K type strain sequencing project: providing services to taxonomists for standard genome sequencing and annotation.</title>
        <authorList>
            <consortium name="The Broad Institute Genomics Platform"/>
            <consortium name="The Broad Institute Genome Sequencing Center for Infectious Disease"/>
            <person name="Wu L."/>
            <person name="Ma J."/>
        </authorList>
    </citation>
    <scope>NUCLEOTIDE SEQUENCE [LARGE SCALE GENOMIC DNA]</scope>
    <source>
        <strain evidence="2">CCUG 60559</strain>
    </source>
</reference>
<gene>
    <name evidence="1" type="ORF">ACFQQA_16285</name>
</gene>
<evidence type="ECO:0000313" key="2">
    <source>
        <dbReference type="Proteomes" id="UP001596506"/>
    </source>
</evidence>
<name>A0ABW2IZE5_9GAMM</name>
<proteinExistence type="predicted"/>
<dbReference type="EMBL" id="JBHTBD010000009">
    <property type="protein sequence ID" value="MFC7296278.1"/>
    <property type="molecule type" value="Genomic_DNA"/>
</dbReference>
<comment type="caution">
    <text evidence="1">The sequence shown here is derived from an EMBL/GenBank/DDBJ whole genome shotgun (WGS) entry which is preliminary data.</text>
</comment>
<dbReference type="Proteomes" id="UP001596506">
    <property type="component" value="Unassembled WGS sequence"/>
</dbReference>
<accession>A0ABW2IZE5</accession>
<protein>
    <submittedName>
        <fullName evidence="1">STY4526/YPO1902 family pathogenicity island replication protein</fullName>
    </submittedName>
</protein>
<organism evidence="1 2">
    <name type="scientific">Marinobacter aromaticivorans</name>
    <dbReference type="NCBI Taxonomy" id="1494078"/>
    <lineage>
        <taxon>Bacteria</taxon>
        <taxon>Pseudomonadati</taxon>
        <taxon>Pseudomonadota</taxon>
        <taxon>Gammaproteobacteria</taxon>
        <taxon>Pseudomonadales</taxon>
        <taxon>Marinobacteraceae</taxon>
        <taxon>Marinobacter</taxon>
    </lineage>
</organism>